<proteinExistence type="predicted"/>
<evidence type="ECO:0000313" key="2">
    <source>
        <dbReference type="EMBL" id="OBA19426.1"/>
    </source>
</evidence>
<dbReference type="RefSeq" id="XP_018709954.1">
    <property type="nucleotide sequence ID" value="XM_018856232.1"/>
</dbReference>
<dbReference type="EMBL" id="LXTC01000006">
    <property type="protein sequence ID" value="OBA19426.1"/>
    <property type="molecule type" value="Genomic_DNA"/>
</dbReference>
<comment type="caution">
    <text evidence="2">The sequence shown here is derived from an EMBL/GenBank/DDBJ whole genome shotgun (WGS) entry which is preliminary data.</text>
</comment>
<reference evidence="2 3" key="1">
    <citation type="submission" date="2016-05" db="EMBL/GenBank/DDBJ databases">
        <title>Comparative genomics of biotechnologically important yeasts.</title>
        <authorList>
            <consortium name="DOE Joint Genome Institute"/>
            <person name="Riley R."/>
            <person name="Haridas S."/>
            <person name="Wolfe K.H."/>
            <person name="Lopes M.R."/>
            <person name="Hittinger C.T."/>
            <person name="Goker M."/>
            <person name="Salamov A."/>
            <person name="Wisecaver J."/>
            <person name="Long T.M."/>
            <person name="Aerts A.L."/>
            <person name="Barry K."/>
            <person name="Choi C."/>
            <person name="Clum A."/>
            <person name="Coughlan A.Y."/>
            <person name="Deshpande S."/>
            <person name="Douglass A.P."/>
            <person name="Hanson S.J."/>
            <person name="Klenk H.-P."/>
            <person name="LaButti K."/>
            <person name="Lapidus A."/>
            <person name="Lindquist E."/>
            <person name="Lipzen A."/>
            <person name="Meier-kolthoff J.P."/>
            <person name="Ohm R.A."/>
            <person name="Otillar R.P."/>
            <person name="Pangilinan J."/>
            <person name="Peng Y."/>
            <person name="Rokas A."/>
            <person name="Rosa C.A."/>
            <person name="Scheuner C."/>
            <person name="Sibirny A.A."/>
            <person name="Slot J.C."/>
            <person name="Stielow J.B."/>
            <person name="Sun H."/>
            <person name="Kurtzman C.P."/>
            <person name="Blackwell M."/>
            <person name="Grigoriev I.V."/>
            <person name="Jeffries T.W."/>
        </authorList>
    </citation>
    <scope>NUCLEOTIDE SEQUENCE [LARGE SCALE GENOMIC DNA]</scope>
    <source>
        <strain evidence="2 3">NRRL YB-4993</strain>
    </source>
</reference>
<protein>
    <submittedName>
        <fullName evidence="2">Uncharacterized protein</fullName>
    </submittedName>
</protein>
<evidence type="ECO:0000256" key="1">
    <source>
        <dbReference type="SAM" id="MobiDB-lite"/>
    </source>
</evidence>
<sequence length="123" mass="14308">MDKAIRSFVHPSLQLRIICPAQDPTERHSRFSMPSLHRTNPQQRRRHRRVSKPYLQQLRNIQILVARAKIYQAHELELNVGPSRQLIGELNKIKLVCHHDLQGLHQKARRVAGSWLLKSATTS</sequence>
<organism evidence="2 3">
    <name type="scientific">Metschnikowia bicuspidata var. bicuspidata NRRL YB-4993</name>
    <dbReference type="NCBI Taxonomy" id="869754"/>
    <lineage>
        <taxon>Eukaryota</taxon>
        <taxon>Fungi</taxon>
        <taxon>Dikarya</taxon>
        <taxon>Ascomycota</taxon>
        <taxon>Saccharomycotina</taxon>
        <taxon>Pichiomycetes</taxon>
        <taxon>Metschnikowiaceae</taxon>
        <taxon>Metschnikowia</taxon>
    </lineage>
</organism>
<evidence type="ECO:0000313" key="3">
    <source>
        <dbReference type="Proteomes" id="UP000092555"/>
    </source>
</evidence>
<gene>
    <name evidence="2" type="ORF">METBIDRAFT_33119</name>
</gene>
<name>A0A1A0H5W6_9ASCO</name>
<dbReference type="Proteomes" id="UP000092555">
    <property type="component" value="Unassembled WGS sequence"/>
</dbReference>
<keyword evidence="3" id="KW-1185">Reference proteome</keyword>
<dbReference type="GeneID" id="30029208"/>
<dbReference type="AlphaFoldDB" id="A0A1A0H5W6"/>
<accession>A0A1A0H5W6</accession>
<feature type="region of interest" description="Disordered" evidence="1">
    <location>
        <begin position="25"/>
        <end position="50"/>
    </location>
</feature>